<name>A0ACD0WRM1_CLALS</name>
<sequence length="705" mass="79815">MAEDPANLKSENPDSEKQRSWASVPGVSFLLSLFLMFTYDLVIWFFDMVIHTFFRQLTMRGTFNIPKKGAVIFVVAPHHNQFVDPLVLMTSVRKAAGRRVSLLTAAKSYRTWYVGVPARLCSAIPVERAQDLVHAATGKIRVENFGPENDNVVIIGEGTRFKSEAMAKGLIGLPRYLGNAQIEEVESDTRLRLRKAFKINFDKPSEKEEEMIRLLTEGTDYVVAPHVDNHKVFQNVFDHLNAEKVLGIFPEGGSHDRPNLLPLKPGVAIMALGAVSQSKDPNQVVNIIPVGLNYFHPHKFRSRVVIEFGKPILVTKDDAAKYEKNTRDVVNKLLDLITLRLKEITVNCDDYDTLMTIHAARRLYTSSVRKSIPLPLVVEMSRRILQGYQKYADRPDVQQLKNAVYEYNKKLMILGLHDHQVESLTRSNRLSVLIMFLHRLFLTTLFFLLSLPGVIMFSPVFIVARRISREKQKQALAGSTVKIKAKDVIGTWKILVALVLAPALYIFWAAVATFALVKFGIAGSVPKTLTFLIGYLICVLITYASLRVGEVGMDAYKSLTPLFYSILSAHRDILQIENLKETRRKLAEQVVEFCDRYGPSMFDDFDEFYNKYHGYNEDDDKIRHDTMQTEDISLSRSVSPNSVSLSNLSDIQIFSNAYDGTESGDESSPHSEDRKASEPEATPQPKEEQEAQLRLRKTKHSQVND</sequence>
<accession>A0ACD0WRM1</accession>
<organism evidence="1 2">
    <name type="scientific">Clavispora lusitaniae</name>
    <name type="common">Candida lusitaniae</name>
    <dbReference type="NCBI Taxonomy" id="36911"/>
    <lineage>
        <taxon>Eukaryota</taxon>
        <taxon>Fungi</taxon>
        <taxon>Dikarya</taxon>
        <taxon>Ascomycota</taxon>
        <taxon>Saccharomycotina</taxon>
        <taxon>Pichiomycetes</taxon>
        <taxon>Metschnikowiaceae</taxon>
        <taxon>Clavispora</taxon>
    </lineage>
</organism>
<proteinExistence type="predicted"/>
<dbReference type="Proteomes" id="UP000326582">
    <property type="component" value="Chromosome 7"/>
</dbReference>
<reference evidence="2" key="1">
    <citation type="journal article" date="2019" name="MBio">
        <title>Comparative genomics for the elucidation of multidrug resistance (MDR) in Candida lusitaniae.</title>
        <authorList>
            <person name="Kannan A."/>
            <person name="Asner S.A."/>
            <person name="Trachsel E."/>
            <person name="Kelly S."/>
            <person name="Parker J."/>
            <person name="Sanglard D."/>
        </authorList>
    </citation>
    <scope>NUCLEOTIDE SEQUENCE [LARGE SCALE GENOMIC DNA]</scope>
    <source>
        <strain evidence="2">P1</strain>
    </source>
</reference>
<protein>
    <submittedName>
        <fullName evidence="1">Glycerol-3-phosphate O-acyltransferase</fullName>
    </submittedName>
</protein>
<evidence type="ECO:0000313" key="1">
    <source>
        <dbReference type="EMBL" id="QFZ29991.1"/>
    </source>
</evidence>
<evidence type="ECO:0000313" key="2">
    <source>
        <dbReference type="Proteomes" id="UP000326582"/>
    </source>
</evidence>
<keyword evidence="2" id="KW-1185">Reference proteome</keyword>
<gene>
    <name evidence="1" type="ORF">EJF14_70052</name>
</gene>
<dbReference type="EMBL" id="CP038490">
    <property type="protein sequence ID" value="QFZ29991.1"/>
    <property type="molecule type" value="Genomic_DNA"/>
</dbReference>